<proteinExistence type="predicted"/>
<keyword evidence="2" id="KW-0472">Membrane</keyword>
<evidence type="ECO:0000256" key="2">
    <source>
        <dbReference type="SAM" id="Phobius"/>
    </source>
</evidence>
<dbReference type="Proteomes" id="UP000248966">
    <property type="component" value="Unassembled WGS sequence"/>
</dbReference>
<accession>A0A328N7G1</accession>
<evidence type="ECO:0000313" key="4">
    <source>
        <dbReference type="EMBL" id="RAN99156.1"/>
    </source>
</evidence>
<name>A0A328N7G1_9ACTN</name>
<feature type="transmembrane region" description="Helical" evidence="2">
    <location>
        <begin position="311"/>
        <end position="331"/>
    </location>
</feature>
<protein>
    <submittedName>
        <fullName evidence="4">Dihydroorotate oxidase (Fumarate)</fullName>
    </submittedName>
</protein>
<comment type="caution">
    <text evidence="4">The sequence shown here is derived from an EMBL/GenBank/DDBJ whole genome shotgun (WGS) entry which is preliminary data.</text>
</comment>
<keyword evidence="3" id="KW-0732">Signal</keyword>
<evidence type="ECO:0000313" key="5">
    <source>
        <dbReference type="Proteomes" id="UP000248966"/>
    </source>
</evidence>
<dbReference type="EMBL" id="PYAA01000023">
    <property type="protein sequence ID" value="RAN99156.1"/>
    <property type="molecule type" value="Genomic_DNA"/>
</dbReference>
<feature type="region of interest" description="Disordered" evidence="1">
    <location>
        <begin position="348"/>
        <end position="379"/>
    </location>
</feature>
<feature type="signal peptide" evidence="3">
    <location>
        <begin position="1"/>
        <end position="48"/>
    </location>
</feature>
<keyword evidence="2" id="KW-0812">Transmembrane</keyword>
<keyword evidence="2" id="KW-1133">Transmembrane helix</keyword>
<sequence>MAWAGARIGPPPSPVPKGRFMTVTPLSRALVVLAVASLAVAAAPTAAAAEPDPKALTWTVQPATATGPDQRRWINASLDPGQVVTEHLAVRNFSRTAVAFSLKAADGYLTDKGRFNMLSSDRPSVDGGTWIDVQEKVTVGPNETRVVPFTITVPQGATPGDHPAGIAATVTSTGGTVNVESRVGFRVMLRVNGSAQAALAVRGLGVTYSPSWNPFAGGTVRVRYTVENDGNVWASGTSRVAMSDLLGRTSHDATSAVEELLPGGARTVETRADGVWALGRLRTTVSTSPTLLGDGQAGADLRPASATVTTWVVPWAQLALLGLLAGLLLGLRAAARHRRRRLAGLLARARQEGRQEGQESVLVGGAPAAAEPDAGDAGR</sequence>
<reference evidence="4 5" key="1">
    <citation type="submission" date="2018-03" db="EMBL/GenBank/DDBJ databases">
        <title>Defining the species Micromonospora saelicesensis and Micromonospora noduli under the framework of genomics.</title>
        <authorList>
            <person name="Riesco R."/>
            <person name="Trujillo M.E."/>
        </authorList>
    </citation>
    <scope>NUCLEOTIDE SEQUENCE [LARGE SCALE GENOMIC DNA]</scope>
    <source>
        <strain evidence="4 5">LAH08</strain>
    </source>
</reference>
<evidence type="ECO:0000256" key="3">
    <source>
        <dbReference type="SAM" id="SignalP"/>
    </source>
</evidence>
<organism evidence="4 5">
    <name type="scientific">Micromonospora noduli</name>
    <dbReference type="NCBI Taxonomy" id="709876"/>
    <lineage>
        <taxon>Bacteria</taxon>
        <taxon>Bacillati</taxon>
        <taxon>Actinomycetota</taxon>
        <taxon>Actinomycetes</taxon>
        <taxon>Micromonosporales</taxon>
        <taxon>Micromonosporaceae</taxon>
        <taxon>Micromonospora</taxon>
    </lineage>
</organism>
<gene>
    <name evidence="4" type="ORF">LAH08_03894</name>
</gene>
<dbReference type="AlphaFoldDB" id="A0A328N7G1"/>
<feature type="chain" id="PRO_5016440931" evidence="3">
    <location>
        <begin position="49"/>
        <end position="379"/>
    </location>
</feature>
<evidence type="ECO:0000256" key="1">
    <source>
        <dbReference type="SAM" id="MobiDB-lite"/>
    </source>
</evidence>